<dbReference type="EMBL" id="POTC01000012">
    <property type="protein sequence ID" value="POF63047.1"/>
    <property type="molecule type" value="Genomic_DNA"/>
</dbReference>
<keyword evidence="2" id="KW-1185">Reference proteome</keyword>
<sequence length="176" mass="19548">MCVGMALPIQKTYADPVMKAYQFADGSTEIAGSDGENFLCITRSSMKEGANNTVSIATDGKNAEFVLTSSDVTGADRNRNFEVKFMYDGKYYKGSMTRSESRRNIFRFSLPADAALAFLKSFNSTGHMEMFFVPMDAAGFPSMAEVEWKSFPTDMKHQEDCEESKGHVTGYINVIQ</sequence>
<dbReference type="Proteomes" id="UP000237344">
    <property type="component" value="Unassembled WGS sequence"/>
</dbReference>
<proteinExistence type="predicted"/>
<evidence type="ECO:0000313" key="1">
    <source>
        <dbReference type="EMBL" id="POF63047.1"/>
    </source>
</evidence>
<dbReference type="AlphaFoldDB" id="A0A2S3W2J0"/>
<protein>
    <submittedName>
        <fullName evidence="1">Uncharacterized protein</fullName>
    </submittedName>
</protein>
<accession>A0A2S3W2J0</accession>
<reference evidence="1 2" key="1">
    <citation type="submission" date="2018-01" db="EMBL/GenBank/DDBJ databases">
        <title>Draft Genome Sequence of Komagataeibacter maltaceti LMG 1529, a Vinegar Producing Acetic Acid Bacterium Isolated from Malt Vinegar Brewery Acetifiers.</title>
        <authorList>
            <person name="Zhang Q."/>
            <person name="Hollensteiner J."/>
            <person name="Poehlein A."/>
            <person name="Daniel R."/>
        </authorList>
    </citation>
    <scope>NUCLEOTIDE SEQUENCE [LARGE SCALE GENOMIC DNA]</scope>
    <source>
        <strain evidence="1 2">LMG 1529</strain>
    </source>
</reference>
<evidence type="ECO:0000313" key="2">
    <source>
        <dbReference type="Proteomes" id="UP000237344"/>
    </source>
</evidence>
<comment type="caution">
    <text evidence="1">The sequence shown here is derived from an EMBL/GenBank/DDBJ whole genome shotgun (WGS) entry which is preliminary data.</text>
</comment>
<organism evidence="1 2">
    <name type="scientific">Novacetimonas maltaceti</name>
    <dbReference type="NCBI Taxonomy" id="1203393"/>
    <lineage>
        <taxon>Bacteria</taxon>
        <taxon>Pseudomonadati</taxon>
        <taxon>Pseudomonadota</taxon>
        <taxon>Alphaproteobacteria</taxon>
        <taxon>Acetobacterales</taxon>
        <taxon>Acetobacteraceae</taxon>
        <taxon>Novacetimonas</taxon>
    </lineage>
</organism>
<name>A0A2S3W2J0_9PROT</name>
<gene>
    <name evidence="1" type="ORF">KMAL_12850</name>
</gene>